<evidence type="ECO:0000256" key="8">
    <source>
        <dbReference type="ARBA" id="ARBA00022777"/>
    </source>
</evidence>
<dbReference type="Proteomes" id="UP000470875">
    <property type="component" value="Unassembled WGS sequence"/>
</dbReference>
<protein>
    <recommendedName>
        <fullName evidence="14">Riboflavin biosynthesis protein</fullName>
    </recommendedName>
    <domain>
        <recommendedName>
            <fullName evidence="14">Riboflavin kinase</fullName>
            <ecNumber evidence="14">2.7.1.26</ecNumber>
        </recommendedName>
        <alternativeName>
            <fullName evidence="14">Flavokinase</fullName>
        </alternativeName>
    </domain>
    <domain>
        <recommendedName>
            <fullName evidence="14">FMN adenylyltransferase</fullName>
            <ecNumber evidence="14">2.7.7.2</ecNumber>
        </recommendedName>
        <alternativeName>
            <fullName evidence="14">FAD pyrophosphorylase</fullName>
        </alternativeName>
        <alternativeName>
            <fullName evidence="14">FAD synthase</fullName>
        </alternativeName>
    </domain>
</protein>
<evidence type="ECO:0000256" key="7">
    <source>
        <dbReference type="ARBA" id="ARBA00022741"/>
    </source>
</evidence>
<comment type="pathway">
    <text evidence="1 14">Cofactor biosynthesis; FAD biosynthesis; FAD from FMN: step 1/1.</text>
</comment>
<dbReference type="EC" id="2.7.7.2" evidence="14"/>
<keyword evidence="10 14" id="KW-0067">ATP-binding</keyword>
<keyword evidence="11" id="KW-0511">Multifunctional enzyme</keyword>
<dbReference type="RefSeq" id="WP_318656620.1">
    <property type="nucleotide sequence ID" value="NZ_VULO01000010.1"/>
</dbReference>
<dbReference type="InterPro" id="IPR015864">
    <property type="entry name" value="FAD_synthase"/>
</dbReference>
<dbReference type="UniPathway" id="UPA00277">
    <property type="reaction ID" value="UER00407"/>
</dbReference>
<dbReference type="InterPro" id="IPR015865">
    <property type="entry name" value="Riboflavin_kinase_bac/euk"/>
</dbReference>
<dbReference type="UniPathway" id="UPA00276">
    <property type="reaction ID" value="UER00406"/>
</dbReference>
<comment type="caution">
    <text evidence="16">The sequence shown here is derived from an EMBL/GenBank/DDBJ whole genome shotgun (WGS) entry which is preliminary data.</text>
</comment>
<reference evidence="16 17" key="1">
    <citation type="submission" date="2019-08" db="EMBL/GenBank/DDBJ databases">
        <title>In-depth cultivation of the pig gut microbiome towards novel bacterial diversity and tailored functional studies.</title>
        <authorList>
            <person name="Wylensek D."/>
            <person name="Hitch T.C.A."/>
            <person name="Clavel T."/>
        </authorList>
    </citation>
    <scope>NUCLEOTIDE SEQUENCE [LARGE SCALE GENOMIC DNA]</scope>
    <source>
        <strain evidence="16 17">WB03_NA08</strain>
    </source>
</reference>
<dbReference type="InterPro" id="IPR002606">
    <property type="entry name" value="Riboflavin_kinase_bac"/>
</dbReference>
<keyword evidence="7 14" id="KW-0547">Nucleotide-binding</keyword>
<keyword evidence="17" id="KW-1185">Reference proteome</keyword>
<dbReference type="InterPro" id="IPR023468">
    <property type="entry name" value="Riboflavin_kinase"/>
</dbReference>
<dbReference type="SUPFAM" id="SSF82114">
    <property type="entry name" value="Riboflavin kinase-like"/>
    <property type="match status" value="1"/>
</dbReference>
<organism evidence="16 17">
    <name type="scientific">Scrofimicrobium canadense</name>
    <dbReference type="NCBI Taxonomy" id="2652290"/>
    <lineage>
        <taxon>Bacteria</taxon>
        <taxon>Bacillati</taxon>
        <taxon>Actinomycetota</taxon>
        <taxon>Actinomycetes</taxon>
        <taxon>Actinomycetales</taxon>
        <taxon>Actinomycetaceae</taxon>
        <taxon>Scrofimicrobium</taxon>
    </lineage>
</organism>
<dbReference type="InterPro" id="IPR014729">
    <property type="entry name" value="Rossmann-like_a/b/a_fold"/>
</dbReference>
<evidence type="ECO:0000256" key="5">
    <source>
        <dbReference type="ARBA" id="ARBA00022679"/>
    </source>
</evidence>
<evidence type="ECO:0000313" key="17">
    <source>
        <dbReference type="Proteomes" id="UP000470875"/>
    </source>
</evidence>
<dbReference type="GO" id="GO:0005524">
    <property type="term" value="F:ATP binding"/>
    <property type="evidence" value="ECO:0007669"/>
    <property type="project" value="UniProtKB-UniRule"/>
</dbReference>
<dbReference type="NCBIfam" id="TIGR00083">
    <property type="entry name" value="ribF"/>
    <property type="match status" value="1"/>
</dbReference>
<dbReference type="CDD" id="cd02064">
    <property type="entry name" value="FAD_synthetase_N"/>
    <property type="match status" value="1"/>
</dbReference>
<dbReference type="NCBIfam" id="NF004160">
    <property type="entry name" value="PRK05627.1-3"/>
    <property type="match status" value="1"/>
</dbReference>
<evidence type="ECO:0000256" key="4">
    <source>
        <dbReference type="ARBA" id="ARBA00022643"/>
    </source>
</evidence>
<dbReference type="PANTHER" id="PTHR22749">
    <property type="entry name" value="RIBOFLAVIN KINASE/FMN ADENYLYLTRANSFERASE"/>
    <property type="match status" value="1"/>
</dbReference>
<keyword evidence="8 14" id="KW-0418">Kinase</keyword>
<sequence length="330" mass="35778">MEIWTAVQQIPSSLQSVVTIGNFDGMHRGHTRVLAACVDRAHRRDVSSVAVTFDPHPRVVHHPESELALIMPLADRLDAIAVTGVDAVLVARYDRSLYSLSAEEFAVKYLVDALGAREVVVGEDFRFGRGNEGDIETLRMLGKRYDFDVVMVSDIQGPDGKRWSSSWVRQCLAAGDVEEAAYILGRDPRLTGIVEHGHKRGRLLGFPTANVAVSEGVMIPADGVYAGWLIRDFAGGQAFLPAAISIGMNPQFSGDTRTVEAHVLGRTDLDLYGETVTLALVKRLRGMLKFSSVEELLEQMDADLLATALALGVKKAGRAPIGAVTAGEEQ</sequence>
<keyword evidence="5 14" id="KW-0808">Transferase</keyword>
<comment type="similarity">
    <text evidence="14">Belongs to the ribF family.</text>
</comment>
<keyword evidence="9 14" id="KW-0274">FAD</keyword>
<dbReference type="AlphaFoldDB" id="A0A6N7W679"/>
<dbReference type="SUPFAM" id="SSF52374">
    <property type="entry name" value="Nucleotidylyl transferase"/>
    <property type="match status" value="1"/>
</dbReference>
<dbReference type="PANTHER" id="PTHR22749:SF6">
    <property type="entry name" value="RIBOFLAVIN KINASE"/>
    <property type="match status" value="1"/>
</dbReference>
<dbReference type="Pfam" id="PF01687">
    <property type="entry name" value="Flavokinase"/>
    <property type="match status" value="1"/>
</dbReference>
<dbReference type="PIRSF" id="PIRSF004491">
    <property type="entry name" value="FAD_Synth"/>
    <property type="match status" value="1"/>
</dbReference>
<proteinExistence type="inferred from homology"/>
<dbReference type="GO" id="GO:0009231">
    <property type="term" value="P:riboflavin biosynthetic process"/>
    <property type="evidence" value="ECO:0007669"/>
    <property type="project" value="InterPro"/>
</dbReference>
<evidence type="ECO:0000256" key="6">
    <source>
        <dbReference type="ARBA" id="ARBA00022695"/>
    </source>
</evidence>
<dbReference type="GO" id="GO:0003919">
    <property type="term" value="F:FMN adenylyltransferase activity"/>
    <property type="evidence" value="ECO:0007669"/>
    <property type="project" value="UniProtKB-UniRule"/>
</dbReference>
<evidence type="ECO:0000256" key="14">
    <source>
        <dbReference type="PIRNR" id="PIRNR004491"/>
    </source>
</evidence>
<dbReference type="Gene3D" id="3.40.50.620">
    <property type="entry name" value="HUPs"/>
    <property type="match status" value="1"/>
</dbReference>
<feature type="domain" description="Riboflavin kinase" evidence="15">
    <location>
        <begin position="183"/>
        <end position="312"/>
    </location>
</feature>
<dbReference type="GO" id="GO:0009398">
    <property type="term" value="P:FMN biosynthetic process"/>
    <property type="evidence" value="ECO:0007669"/>
    <property type="project" value="UniProtKB-UniRule"/>
</dbReference>
<evidence type="ECO:0000256" key="12">
    <source>
        <dbReference type="ARBA" id="ARBA00047880"/>
    </source>
</evidence>
<evidence type="ECO:0000313" key="16">
    <source>
        <dbReference type="EMBL" id="MSS84891.1"/>
    </source>
</evidence>
<comment type="catalytic activity">
    <reaction evidence="13 14">
        <text>FMN + ATP + H(+) = FAD + diphosphate</text>
        <dbReference type="Rhea" id="RHEA:17237"/>
        <dbReference type="ChEBI" id="CHEBI:15378"/>
        <dbReference type="ChEBI" id="CHEBI:30616"/>
        <dbReference type="ChEBI" id="CHEBI:33019"/>
        <dbReference type="ChEBI" id="CHEBI:57692"/>
        <dbReference type="ChEBI" id="CHEBI:58210"/>
        <dbReference type="EC" id="2.7.7.2"/>
    </reaction>
</comment>
<dbReference type="EMBL" id="VULO01000010">
    <property type="protein sequence ID" value="MSS84891.1"/>
    <property type="molecule type" value="Genomic_DNA"/>
</dbReference>
<evidence type="ECO:0000256" key="2">
    <source>
        <dbReference type="ARBA" id="ARBA00005201"/>
    </source>
</evidence>
<keyword evidence="4 14" id="KW-0288">FMN</keyword>
<evidence type="ECO:0000256" key="1">
    <source>
        <dbReference type="ARBA" id="ARBA00004726"/>
    </source>
</evidence>
<keyword evidence="6 14" id="KW-0548">Nucleotidyltransferase</keyword>
<dbReference type="InterPro" id="IPR023465">
    <property type="entry name" value="Riboflavin_kinase_dom_sf"/>
</dbReference>
<dbReference type="SMART" id="SM00904">
    <property type="entry name" value="Flavokinase"/>
    <property type="match status" value="1"/>
</dbReference>
<evidence type="ECO:0000259" key="15">
    <source>
        <dbReference type="SMART" id="SM00904"/>
    </source>
</evidence>
<comment type="catalytic activity">
    <reaction evidence="12 14">
        <text>riboflavin + ATP = FMN + ADP + H(+)</text>
        <dbReference type="Rhea" id="RHEA:14357"/>
        <dbReference type="ChEBI" id="CHEBI:15378"/>
        <dbReference type="ChEBI" id="CHEBI:30616"/>
        <dbReference type="ChEBI" id="CHEBI:57986"/>
        <dbReference type="ChEBI" id="CHEBI:58210"/>
        <dbReference type="ChEBI" id="CHEBI:456216"/>
        <dbReference type="EC" id="2.7.1.26"/>
    </reaction>
</comment>
<dbReference type="GO" id="GO:0008531">
    <property type="term" value="F:riboflavin kinase activity"/>
    <property type="evidence" value="ECO:0007669"/>
    <property type="project" value="UniProtKB-UniRule"/>
</dbReference>
<dbReference type="GO" id="GO:0006747">
    <property type="term" value="P:FAD biosynthetic process"/>
    <property type="evidence" value="ECO:0007669"/>
    <property type="project" value="UniProtKB-UniRule"/>
</dbReference>
<dbReference type="EC" id="2.7.1.26" evidence="14"/>
<gene>
    <name evidence="16" type="ORF">FYJ24_08960</name>
</gene>
<evidence type="ECO:0000256" key="13">
    <source>
        <dbReference type="ARBA" id="ARBA00049494"/>
    </source>
</evidence>
<dbReference type="Gene3D" id="2.40.30.30">
    <property type="entry name" value="Riboflavin kinase-like"/>
    <property type="match status" value="1"/>
</dbReference>
<accession>A0A6N7W679</accession>
<name>A0A6N7W679_9ACTO</name>
<evidence type="ECO:0000256" key="10">
    <source>
        <dbReference type="ARBA" id="ARBA00022840"/>
    </source>
</evidence>
<dbReference type="Pfam" id="PF06574">
    <property type="entry name" value="FAD_syn"/>
    <property type="match status" value="1"/>
</dbReference>
<dbReference type="FunFam" id="3.40.50.620:FF:000021">
    <property type="entry name" value="Riboflavin biosynthesis protein"/>
    <property type="match status" value="1"/>
</dbReference>
<comment type="pathway">
    <text evidence="2 14">Cofactor biosynthesis; FMN biosynthesis; FMN from riboflavin (ATP route): step 1/1.</text>
</comment>
<evidence type="ECO:0000256" key="3">
    <source>
        <dbReference type="ARBA" id="ARBA00022630"/>
    </source>
</evidence>
<evidence type="ECO:0000256" key="9">
    <source>
        <dbReference type="ARBA" id="ARBA00022827"/>
    </source>
</evidence>
<keyword evidence="3 14" id="KW-0285">Flavoprotein</keyword>
<evidence type="ECO:0000256" key="11">
    <source>
        <dbReference type="ARBA" id="ARBA00023268"/>
    </source>
</evidence>